<reference evidence="2 3" key="1">
    <citation type="submission" date="2019-01" db="EMBL/GenBank/DDBJ databases">
        <title>Complete genome of a denitifying bacterium Halomons sp. BC-M4-5.</title>
        <authorList>
            <person name="Wang L."/>
            <person name="Shao Z."/>
        </authorList>
    </citation>
    <scope>NUCLEOTIDE SEQUENCE [LARGE SCALE GENOMIC DNA]</scope>
    <source>
        <strain evidence="2 3">BC-M4-5</strain>
    </source>
</reference>
<accession>A0A6I6SN99</accession>
<dbReference type="EMBL" id="CP035042">
    <property type="protein sequence ID" value="QHC49330.1"/>
    <property type="molecule type" value="Genomic_DNA"/>
</dbReference>
<keyword evidence="3" id="KW-1185">Reference proteome</keyword>
<dbReference type="RefSeq" id="WP_159550438.1">
    <property type="nucleotide sequence ID" value="NZ_CP035042.1"/>
</dbReference>
<evidence type="ECO:0000256" key="1">
    <source>
        <dbReference type="SAM" id="Phobius"/>
    </source>
</evidence>
<feature type="transmembrane region" description="Helical" evidence="1">
    <location>
        <begin position="65"/>
        <end position="85"/>
    </location>
</feature>
<gene>
    <name evidence="2" type="ORF">EKK97_06475</name>
</gene>
<keyword evidence="1" id="KW-0812">Transmembrane</keyword>
<proteinExistence type="predicted"/>
<feature type="transmembrane region" description="Helical" evidence="1">
    <location>
        <begin position="28"/>
        <end position="45"/>
    </location>
</feature>
<dbReference type="Proteomes" id="UP000464013">
    <property type="component" value="Chromosome"/>
</dbReference>
<organism evidence="2 3">
    <name type="scientific">Billgrantia tianxiuensis</name>
    <dbReference type="NCBI Taxonomy" id="2497861"/>
    <lineage>
        <taxon>Bacteria</taxon>
        <taxon>Pseudomonadati</taxon>
        <taxon>Pseudomonadota</taxon>
        <taxon>Gammaproteobacteria</taxon>
        <taxon>Oceanospirillales</taxon>
        <taxon>Halomonadaceae</taxon>
        <taxon>Billgrantia</taxon>
    </lineage>
</organism>
<dbReference type="KEGG" id="htx:EKK97_06475"/>
<name>A0A6I6SN99_9GAMM</name>
<evidence type="ECO:0000313" key="2">
    <source>
        <dbReference type="EMBL" id="QHC49330.1"/>
    </source>
</evidence>
<keyword evidence="1" id="KW-0472">Membrane</keyword>
<protein>
    <submittedName>
        <fullName evidence="2">DUF2593 family protein</fullName>
    </submittedName>
</protein>
<sequence>MTRRLFTNGSASLRRTVIAFLKRHLRSWYVGLVLLLGLVLVVTHLGELESFARLARNAEPRWLFVPLQGSLLAFMLMLLAAYLVCTEMTKRRFFR</sequence>
<keyword evidence="1" id="KW-1133">Transmembrane helix</keyword>
<evidence type="ECO:0000313" key="3">
    <source>
        <dbReference type="Proteomes" id="UP000464013"/>
    </source>
</evidence>
<dbReference type="AlphaFoldDB" id="A0A6I6SN99"/>